<keyword evidence="2 6" id="KW-0645">Protease</keyword>
<dbReference type="InterPro" id="IPR036852">
    <property type="entry name" value="Peptidase_S8/S53_dom_sf"/>
</dbReference>
<dbReference type="GO" id="GO:0004252">
    <property type="term" value="F:serine-type endopeptidase activity"/>
    <property type="evidence" value="ECO:0007669"/>
    <property type="project" value="InterPro"/>
</dbReference>
<dbReference type="PROSITE" id="PS00137">
    <property type="entry name" value="SUBTILASE_HIS"/>
    <property type="match status" value="1"/>
</dbReference>
<reference evidence="6" key="1">
    <citation type="submission" date="2018-06" db="EMBL/GenBank/DDBJ databases">
        <authorList>
            <person name="Zhirakovskaya E."/>
        </authorList>
    </citation>
    <scope>NUCLEOTIDE SEQUENCE</scope>
</reference>
<dbReference type="PROSITE" id="PS00138">
    <property type="entry name" value="SUBTILASE_SER"/>
    <property type="match status" value="1"/>
</dbReference>
<dbReference type="CDD" id="cd07483">
    <property type="entry name" value="Peptidases_S8_Subtilisin_Novo-like"/>
    <property type="match status" value="1"/>
</dbReference>
<dbReference type="PROSITE" id="PS51892">
    <property type="entry name" value="SUBTILASE"/>
    <property type="match status" value="1"/>
</dbReference>
<evidence type="ECO:0000256" key="2">
    <source>
        <dbReference type="ARBA" id="ARBA00022670"/>
    </source>
</evidence>
<dbReference type="PANTHER" id="PTHR43399">
    <property type="entry name" value="SUBTILISIN-RELATED"/>
    <property type="match status" value="1"/>
</dbReference>
<dbReference type="PROSITE" id="PS51257">
    <property type="entry name" value="PROKAR_LIPOPROTEIN"/>
    <property type="match status" value="1"/>
</dbReference>
<dbReference type="Pfam" id="PF00082">
    <property type="entry name" value="Peptidase_S8"/>
    <property type="match status" value="1"/>
</dbReference>
<dbReference type="EMBL" id="UOER01000454">
    <property type="protein sequence ID" value="VAW25589.1"/>
    <property type="molecule type" value="Genomic_DNA"/>
</dbReference>
<dbReference type="InterPro" id="IPR015500">
    <property type="entry name" value="Peptidase_S8_subtilisin-rel"/>
</dbReference>
<feature type="domain" description="Peptidase S8/S53" evidence="5">
    <location>
        <begin position="82"/>
        <end position="505"/>
    </location>
</feature>
<dbReference type="SUPFAM" id="SSF52743">
    <property type="entry name" value="Subtilisin-like"/>
    <property type="match status" value="1"/>
</dbReference>
<name>A0A3B0UM04_9ZZZZ</name>
<dbReference type="AlphaFoldDB" id="A0A3B0UM04"/>
<dbReference type="InterPro" id="IPR023827">
    <property type="entry name" value="Peptidase_S8_Asp-AS"/>
</dbReference>
<keyword evidence="3" id="KW-0378">Hydrolase</keyword>
<dbReference type="InterPro" id="IPR022398">
    <property type="entry name" value="Peptidase_S8_His-AS"/>
</dbReference>
<proteinExistence type="inferred from homology"/>
<dbReference type="PRINTS" id="PR00723">
    <property type="entry name" value="SUBTILISIN"/>
</dbReference>
<comment type="similarity">
    <text evidence="1">Belongs to the peptidase S8 family.</text>
</comment>
<evidence type="ECO:0000259" key="5">
    <source>
        <dbReference type="Pfam" id="PF00082"/>
    </source>
</evidence>
<gene>
    <name evidence="6" type="ORF">MNBD_BACTEROID04-1076</name>
</gene>
<dbReference type="Gene3D" id="3.40.50.200">
    <property type="entry name" value="Peptidase S8/S53 domain"/>
    <property type="match status" value="2"/>
</dbReference>
<evidence type="ECO:0000313" key="6">
    <source>
        <dbReference type="EMBL" id="VAW25589.1"/>
    </source>
</evidence>
<protein>
    <submittedName>
        <fullName evidence="6">Protease</fullName>
    </submittedName>
</protein>
<organism evidence="6">
    <name type="scientific">hydrothermal vent metagenome</name>
    <dbReference type="NCBI Taxonomy" id="652676"/>
    <lineage>
        <taxon>unclassified sequences</taxon>
        <taxon>metagenomes</taxon>
        <taxon>ecological metagenomes</taxon>
    </lineage>
</organism>
<dbReference type="PROSITE" id="PS00136">
    <property type="entry name" value="SUBTILASE_ASP"/>
    <property type="match status" value="1"/>
</dbReference>
<dbReference type="PANTHER" id="PTHR43399:SF4">
    <property type="entry name" value="CELL WALL-ASSOCIATED PROTEASE"/>
    <property type="match status" value="1"/>
</dbReference>
<accession>A0A3B0UM04</accession>
<dbReference type="InterPro" id="IPR051048">
    <property type="entry name" value="Peptidase_S8/S53_subtilisin"/>
</dbReference>
<dbReference type="InterPro" id="IPR000209">
    <property type="entry name" value="Peptidase_S8/S53_dom"/>
</dbReference>
<evidence type="ECO:0000256" key="3">
    <source>
        <dbReference type="ARBA" id="ARBA00022801"/>
    </source>
</evidence>
<sequence length="549" mass="60808">MRIFKPMFVAVLATVTLVSCGSIKNLEVPTMDTTVNIEPKKGAISEEQFNQWAHADLVTDTIPGMSLDKAYKFLEGKTGVPVVVAVIDSGIDIEHEDLKDEVWTNPKEIAGNKIDDDKNGYVDDIHGWNFLGGNGVAAPEQLEITRIVAKLNPRFKGKTIDDISDDEKVEFEKYQKYLKAYEASSSKHFKTMDRLAQIGENFAAIKKFLGKDSFTMEDLQAIKTEDQKLQAQIGDILGLMSRGIDEKAYLEYYETQKKNKNYDFNFDGRAIVGDNPTDINDTNYGNPYVIGSVEDESHGTHVSGIILATRNNGIGMNGVATNVKLMSVRAVPDGDERDKDVALAIRYAVDNGAKVINMSFGKSFSPYRNWVFDAIKYAEKHDVLLVHAAGNDNKDIDVKDNWPNDSSDKINEFADNVLTVGAMSVNYNEKLPATFSNYGQKNVDIFAPGVQIYSTIPQNNYAKYSGTSMASPETAGVAALVRSYYPQLSASQVKHIIMNSGTKLNMKVFKPTSRGKEPELVDFSTLSVTGRIVNAYNALVLADRMVNKR</sequence>
<dbReference type="GO" id="GO:0006508">
    <property type="term" value="P:proteolysis"/>
    <property type="evidence" value="ECO:0007669"/>
    <property type="project" value="UniProtKB-KW"/>
</dbReference>
<evidence type="ECO:0000256" key="1">
    <source>
        <dbReference type="ARBA" id="ARBA00011073"/>
    </source>
</evidence>
<evidence type="ECO:0000256" key="4">
    <source>
        <dbReference type="ARBA" id="ARBA00022825"/>
    </source>
</evidence>
<dbReference type="InterPro" id="IPR017308">
    <property type="entry name" value="Pept_S8_subtilisin_bacteroid"/>
</dbReference>
<dbReference type="PIRSF" id="PIRSF037892">
    <property type="entry name" value="Subtilisin_rel_SRU_0565"/>
    <property type="match status" value="1"/>
</dbReference>
<dbReference type="InterPro" id="IPR034080">
    <property type="entry name" value="Protease_P7-like_dom"/>
</dbReference>
<dbReference type="InterPro" id="IPR023828">
    <property type="entry name" value="Peptidase_S8_Ser-AS"/>
</dbReference>
<keyword evidence="4" id="KW-0720">Serine protease</keyword>